<feature type="signal peptide" evidence="1">
    <location>
        <begin position="1"/>
        <end position="34"/>
    </location>
</feature>
<accession>A0A9P8N4T8</accession>
<organism evidence="2 3">
    <name type="scientific">Hirsutella rhossiliensis</name>
    <dbReference type="NCBI Taxonomy" id="111463"/>
    <lineage>
        <taxon>Eukaryota</taxon>
        <taxon>Fungi</taxon>
        <taxon>Dikarya</taxon>
        <taxon>Ascomycota</taxon>
        <taxon>Pezizomycotina</taxon>
        <taxon>Sordariomycetes</taxon>
        <taxon>Hypocreomycetidae</taxon>
        <taxon>Hypocreales</taxon>
        <taxon>Ophiocordycipitaceae</taxon>
        <taxon>Hirsutella</taxon>
    </lineage>
</organism>
<gene>
    <name evidence="2" type="ORF">HRG_05090</name>
</gene>
<evidence type="ECO:0000313" key="2">
    <source>
        <dbReference type="EMBL" id="KAH0964662.1"/>
    </source>
</evidence>
<keyword evidence="1" id="KW-0732">Signal</keyword>
<evidence type="ECO:0000313" key="3">
    <source>
        <dbReference type="Proteomes" id="UP000824596"/>
    </source>
</evidence>
<comment type="caution">
    <text evidence="2">The sequence shown here is derived from an EMBL/GenBank/DDBJ whole genome shotgun (WGS) entry which is preliminary data.</text>
</comment>
<proteinExistence type="predicted"/>
<protein>
    <submittedName>
        <fullName evidence="2">Uncharacterized protein</fullName>
    </submittedName>
</protein>
<dbReference type="AlphaFoldDB" id="A0A9P8N4T8"/>
<sequence length="286" mass="32751">MLPPRHLPSTLSLTHLLPLLLLLLLLLLSHAAHANFLDRYSRCKKLWHHLDPRASVIVRIADLAGAWPLEMAPWDFVDYVTRACPSDQRACFRRAMAVPGTIMLADDRAPVRTNVSVTLEGVFDVHRSSLSGGGRDDLVRMLALLLRRLYNPQRTLFAEYESRNPETNKTSVVYRPIYHAPAAIGVGVGFHPWQAKYWLSIQVDGHSSRPAPSGQCRYFKDHALDDYYHDLRTRLSRLRRLGYVKCLWPGDLSEPTLPLDYESPADKIVERDRAELQNRRENPEEQ</sequence>
<name>A0A9P8N4T8_9HYPO</name>
<keyword evidence="3" id="KW-1185">Reference proteome</keyword>
<dbReference type="RefSeq" id="XP_044722175.1">
    <property type="nucleotide sequence ID" value="XM_044863561.1"/>
</dbReference>
<reference evidence="2" key="1">
    <citation type="submission" date="2021-09" db="EMBL/GenBank/DDBJ databases">
        <title>A high-quality genome of the endoparasitic fungus Hirsutella rhossiliensis with a comparison of Hirsutella genomes reveals transposable elements contributing to genome size variation.</title>
        <authorList>
            <person name="Lin R."/>
            <person name="Jiao Y."/>
            <person name="Sun X."/>
            <person name="Ling J."/>
            <person name="Xie B."/>
            <person name="Cheng X."/>
        </authorList>
    </citation>
    <scope>NUCLEOTIDE SEQUENCE</scope>
    <source>
        <strain evidence="2">HR02</strain>
    </source>
</reference>
<dbReference type="EMBL" id="JAIZPD010000004">
    <property type="protein sequence ID" value="KAH0964662.1"/>
    <property type="molecule type" value="Genomic_DNA"/>
</dbReference>
<dbReference type="OrthoDB" id="4904498at2759"/>
<feature type="chain" id="PRO_5040351066" evidence="1">
    <location>
        <begin position="35"/>
        <end position="286"/>
    </location>
</feature>
<dbReference type="GeneID" id="68354219"/>
<dbReference type="Proteomes" id="UP000824596">
    <property type="component" value="Unassembled WGS sequence"/>
</dbReference>
<evidence type="ECO:0000256" key="1">
    <source>
        <dbReference type="SAM" id="SignalP"/>
    </source>
</evidence>